<evidence type="ECO:0000256" key="1">
    <source>
        <dbReference type="ARBA" id="ARBA00005254"/>
    </source>
</evidence>
<evidence type="ECO:0000313" key="2">
    <source>
        <dbReference type="EMBL" id="SIS45153.1"/>
    </source>
</evidence>
<dbReference type="RefSeq" id="WP_076599003.1">
    <property type="nucleotide sequence ID" value="NZ_CP046976.1"/>
</dbReference>
<proteinExistence type="inferred from homology"/>
<dbReference type="CDD" id="cd06558">
    <property type="entry name" value="crotonase-like"/>
    <property type="match status" value="1"/>
</dbReference>
<dbReference type="PANTHER" id="PTHR43802">
    <property type="entry name" value="ENOYL-COA HYDRATASE"/>
    <property type="match status" value="1"/>
</dbReference>
<dbReference type="InterPro" id="IPR001753">
    <property type="entry name" value="Enoyl-CoA_hydra/iso"/>
</dbReference>
<dbReference type="Pfam" id="PF00378">
    <property type="entry name" value="ECH_1"/>
    <property type="match status" value="1"/>
</dbReference>
<comment type="similarity">
    <text evidence="1">Belongs to the enoyl-CoA hydratase/isomerase family.</text>
</comment>
<reference evidence="3" key="1">
    <citation type="submission" date="2017-01" db="EMBL/GenBank/DDBJ databases">
        <authorList>
            <person name="Varghese N."/>
            <person name="Submissions S."/>
        </authorList>
    </citation>
    <scope>NUCLEOTIDE SEQUENCE [LARGE SCALE GENOMIC DNA]</scope>
    <source>
        <strain evidence="3">DSM 44531</strain>
    </source>
</reference>
<dbReference type="EMBL" id="FTOF01000004">
    <property type="protein sequence ID" value="SIS45153.1"/>
    <property type="molecule type" value="Genomic_DNA"/>
</dbReference>
<name>A0A1N7J716_9CORY</name>
<dbReference type="GO" id="GO:0003824">
    <property type="term" value="F:catalytic activity"/>
    <property type="evidence" value="ECO:0007669"/>
    <property type="project" value="UniProtKB-ARBA"/>
</dbReference>
<dbReference type="OrthoDB" id="3569436at2"/>
<evidence type="ECO:0000313" key="3">
    <source>
        <dbReference type="Proteomes" id="UP000186292"/>
    </source>
</evidence>
<gene>
    <name evidence="2" type="ORF">SAMN05444817_10499</name>
</gene>
<dbReference type="AlphaFoldDB" id="A0A1N7J716"/>
<accession>A0A1N7J716</accession>
<dbReference type="SUPFAM" id="SSF52096">
    <property type="entry name" value="ClpP/crotonase"/>
    <property type="match status" value="1"/>
</dbReference>
<dbReference type="STRING" id="1161099.SAMN05444817_10499"/>
<organism evidence="2 3">
    <name type="scientific">Corynebacterium appendicis CIP 107643</name>
    <dbReference type="NCBI Taxonomy" id="1161099"/>
    <lineage>
        <taxon>Bacteria</taxon>
        <taxon>Bacillati</taxon>
        <taxon>Actinomycetota</taxon>
        <taxon>Actinomycetes</taxon>
        <taxon>Mycobacteriales</taxon>
        <taxon>Corynebacteriaceae</taxon>
        <taxon>Corynebacterium</taxon>
    </lineage>
</organism>
<protein>
    <submittedName>
        <fullName evidence="2">Enoyl-CoA hydratase</fullName>
    </submittedName>
</protein>
<dbReference type="InterPro" id="IPR029045">
    <property type="entry name" value="ClpP/crotonase-like_dom_sf"/>
</dbReference>
<dbReference type="PANTHER" id="PTHR43802:SF1">
    <property type="entry name" value="IP11341P-RELATED"/>
    <property type="match status" value="1"/>
</dbReference>
<sequence>MFINVTRPADSVAVLTIDRDEKRNALSEELLVELAETLEQELSDAPSILLTGAGSAFSAGADLSSGDPAAIYPALKRVLEIIRGAEKAVVAYVNGPAIGAGAMLAGACDIRVVAPPARFAIPVARMGVPVTPELADALAGLVGGARARTMLMTGMPINSATAVDCGFAALRGTFGDAVEVAIVCAEGSAVTIASIKAAFGS</sequence>
<dbReference type="Gene3D" id="3.90.226.10">
    <property type="entry name" value="2-enoyl-CoA Hydratase, Chain A, domain 1"/>
    <property type="match status" value="1"/>
</dbReference>
<keyword evidence="3" id="KW-1185">Reference proteome</keyword>
<dbReference type="Proteomes" id="UP000186292">
    <property type="component" value="Unassembled WGS sequence"/>
</dbReference>